<feature type="compositionally biased region" description="Polar residues" evidence="1">
    <location>
        <begin position="118"/>
        <end position="127"/>
    </location>
</feature>
<evidence type="ECO:0000256" key="1">
    <source>
        <dbReference type="SAM" id="MobiDB-lite"/>
    </source>
</evidence>
<gene>
    <name evidence="2" type="ORF">TNCT_344781</name>
</gene>
<reference evidence="2" key="1">
    <citation type="submission" date="2020-07" db="EMBL/GenBank/DDBJ databases">
        <title>Multicomponent nature underlies the extraordinary mechanical properties of spider dragline silk.</title>
        <authorList>
            <person name="Kono N."/>
            <person name="Nakamura H."/>
            <person name="Mori M."/>
            <person name="Yoshida Y."/>
            <person name="Ohtoshi R."/>
            <person name="Malay A.D."/>
            <person name="Moran D.A.P."/>
            <person name="Tomita M."/>
            <person name="Numata K."/>
            <person name="Arakawa K."/>
        </authorList>
    </citation>
    <scope>NUCLEOTIDE SEQUENCE</scope>
</reference>
<dbReference type="Proteomes" id="UP000887116">
    <property type="component" value="Unassembled WGS sequence"/>
</dbReference>
<protein>
    <submittedName>
        <fullName evidence="2">Uncharacterized protein</fullName>
    </submittedName>
</protein>
<feature type="compositionally biased region" description="Polar residues" evidence="1">
    <location>
        <begin position="12"/>
        <end position="28"/>
    </location>
</feature>
<organism evidence="2 3">
    <name type="scientific">Trichonephila clavata</name>
    <name type="common">Joro spider</name>
    <name type="synonym">Nephila clavata</name>
    <dbReference type="NCBI Taxonomy" id="2740835"/>
    <lineage>
        <taxon>Eukaryota</taxon>
        <taxon>Metazoa</taxon>
        <taxon>Ecdysozoa</taxon>
        <taxon>Arthropoda</taxon>
        <taxon>Chelicerata</taxon>
        <taxon>Arachnida</taxon>
        <taxon>Araneae</taxon>
        <taxon>Araneomorphae</taxon>
        <taxon>Entelegynae</taxon>
        <taxon>Araneoidea</taxon>
        <taxon>Nephilidae</taxon>
        <taxon>Trichonephila</taxon>
    </lineage>
</organism>
<comment type="caution">
    <text evidence="2">The sequence shown here is derived from an EMBL/GenBank/DDBJ whole genome shotgun (WGS) entry which is preliminary data.</text>
</comment>
<dbReference type="OrthoDB" id="10442423at2759"/>
<feature type="region of interest" description="Disordered" evidence="1">
    <location>
        <begin position="1"/>
        <end position="28"/>
    </location>
</feature>
<sequence length="153" mass="17435">MASDSDMDVPTNEMQRTQTPPIEPPQFNQMDFTMTQIRRMEQIKQENALKIVQCSSKRKDFGDFGYPPLSKTKSRFLFDIPKNSPIFISQNRFSFQVNSHKKPGANITNVSPAIVQKTPPTQTNPSANHMYRVSEPSPTSPLLILKKKLQQPI</sequence>
<feature type="region of interest" description="Disordered" evidence="1">
    <location>
        <begin position="104"/>
        <end position="142"/>
    </location>
</feature>
<keyword evidence="3" id="KW-1185">Reference proteome</keyword>
<dbReference type="AlphaFoldDB" id="A0A8X6IZ56"/>
<accession>A0A8X6IZ56</accession>
<evidence type="ECO:0000313" key="3">
    <source>
        <dbReference type="Proteomes" id="UP000887116"/>
    </source>
</evidence>
<dbReference type="EMBL" id="BMAO01005787">
    <property type="protein sequence ID" value="GFR03953.1"/>
    <property type="molecule type" value="Genomic_DNA"/>
</dbReference>
<evidence type="ECO:0000313" key="2">
    <source>
        <dbReference type="EMBL" id="GFR03953.1"/>
    </source>
</evidence>
<name>A0A8X6IZ56_TRICU</name>
<proteinExistence type="predicted"/>